<accession>A0A0U1DHV2</accession>
<evidence type="ECO:0008006" key="8">
    <source>
        <dbReference type="Google" id="ProtNLM"/>
    </source>
</evidence>
<evidence type="ECO:0000313" key="3">
    <source>
        <dbReference type="EMBL" id="OBF14464.1"/>
    </source>
</evidence>
<evidence type="ECO:0000313" key="4">
    <source>
        <dbReference type="EMBL" id="ORV20186.1"/>
    </source>
</evidence>
<feature type="coiled-coil region" evidence="1">
    <location>
        <begin position="10"/>
        <end position="58"/>
    </location>
</feature>
<evidence type="ECO:0000313" key="6">
    <source>
        <dbReference type="Proteomes" id="UP000182227"/>
    </source>
</evidence>
<dbReference type="EMBL" id="LQOP01000036">
    <property type="protein sequence ID" value="ORV20186.1"/>
    <property type="molecule type" value="Genomic_DNA"/>
</dbReference>
<reference evidence="3 5" key="3">
    <citation type="submission" date="2016-06" db="EMBL/GenBank/DDBJ databases">
        <authorList>
            <person name="Kjaerup R.B."/>
            <person name="Dalgaard T.S."/>
            <person name="Juul-Madsen H.R."/>
        </authorList>
    </citation>
    <scope>NUCLEOTIDE SEQUENCE [LARGE SCALE GENOMIC DNA]</scope>
    <source>
        <strain evidence="3 5">ACS1953</strain>
    </source>
</reference>
<dbReference type="Proteomes" id="UP000182227">
    <property type="component" value="Unassembled WGS sequence"/>
</dbReference>
<dbReference type="AlphaFoldDB" id="A0A0U1DHV2"/>
<evidence type="ECO:0000256" key="1">
    <source>
        <dbReference type="SAM" id="Coils"/>
    </source>
</evidence>
<dbReference type="RefSeq" id="WP_064899086.1">
    <property type="nucleotide sequence ID" value="NZ_JACKVA010000026.1"/>
</dbReference>
<sequence>MAEYVTLNDAMDANDELAEAKIRYRLLAEAFEEKPQLRSQLNAQLERAKAEIGRLRALAPKSGAETAAEQAESSGKVVAFDAGRFRKSG</sequence>
<dbReference type="EMBL" id="CTEF01000002">
    <property type="protein sequence ID" value="CQD15767.1"/>
    <property type="molecule type" value="Genomic_DNA"/>
</dbReference>
<dbReference type="Proteomes" id="UP000093779">
    <property type="component" value="Unassembled WGS sequence"/>
</dbReference>
<organism evidence="2 6">
    <name type="scientific">Mycolicibacterium conceptionense</name>
    <dbReference type="NCBI Taxonomy" id="451644"/>
    <lineage>
        <taxon>Bacteria</taxon>
        <taxon>Bacillati</taxon>
        <taxon>Actinomycetota</taxon>
        <taxon>Actinomycetes</taxon>
        <taxon>Mycobacteriales</taxon>
        <taxon>Mycobacteriaceae</taxon>
        <taxon>Mycolicibacterium</taxon>
    </lineage>
</organism>
<name>A0A0U1DHV2_9MYCO</name>
<dbReference type="EMBL" id="LZHX01000087">
    <property type="protein sequence ID" value="OBF14464.1"/>
    <property type="molecule type" value="Genomic_DNA"/>
</dbReference>
<evidence type="ECO:0000313" key="5">
    <source>
        <dbReference type="Proteomes" id="UP000093779"/>
    </source>
</evidence>
<evidence type="ECO:0000313" key="7">
    <source>
        <dbReference type="Proteomes" id="UP000193811"/>
    </source>
</evidence>
<proteinExistence type="predicted"/>
<dbReference type="GeneID" id="44300056"/>
<dbReference type="Proteomes" id="UP000193811">
    <property type="component" value="Unassembled WGS sequence"/>
</dbReference>
<reference evidence="4 7" key="2">
    <citation type="submission" date="2016-01" db="EMBL/GenBank/DDBJ databases">
        <title>The new phylogeny of the genus Mycobacterium.</title>
        <authorList>
            <person name="Tarcisio F."/>
            <person name="Conor M."/>
            <person name="Antonella G."/>
            <person name="Elisabetta G."/>
            <person name="Giulia F.S."/>
            <person name="Sara T."/>
            <person name="Anna F."/>
            <person name="Clotilde B."/>
            <person name="Roberto B."/>
            <person name="Veronica D.S."/>
            <person name="Fabio R."/>
            <person name="Monica P."/>
            <person name="Olivier J."/>
            <person name="Enrico T."/>
            <person name="Nicola S."/>
        </authorList>
    </citation>
    <scope>NUCLEOTIDE SEQUENCE [LARGE SCALE GENOMIC DNA]</scope>
    <source>
        <strain evidence="4 7">CCUG 50187</strain>
    </source>
</reference>
<keyword evidence="1" id="KW-0175">Coiled coil</keyword>
<reference evidence="2 6" key="1">
    <citation type="submission" date="2015-03" db="EMBL/GenBank/DDBJ databases">
        <authorList>
            <person name="Murphy D."/>
        </authorList>
    </citation>
    <scope>NUCLEOTIDE SEQUENCE [LARGE SCALE GENOMIC DNA]</scope>
    <source>
        <strain evidence="2 6">D16</strain>
    </source>
</reference>
<evidence type="ECO:0000313" key="2">
    <source>
        <dbReference type="EMBL" id="CQD15767.1"/>
    </source>
</evidence>
<protein>
    <recommendedName>
        <fullName evidence="8">Terminase small subunit</fullName>
    </recommendedName>
</protein>
<gene>
    <name evidence="3" type="ORF">A5726_24910</name>
    <name evidence="4" type="ORF">AWB98_29305</name>
    <name evidence="2" type="ORF">BN970_03318</name>
</gene>
<keyword evidence="7" id="KW-1185">Reference proteome</keyword>